<feature type="region of interest" description="Disordered" evidence="1">
    <location>
        <begin position="48"/>
        <end position="87"/>
    </location>
</feature>
<name>A0A218XE75_PUNGR</name>
<protein>
    <submittedName>
        <fullName evidence="2">Uncharacterized protein</fullName>
    </submittedName>
</protein>
<comment type="caution">
    <text evidence="2">The sequence shown here is derived from an EMBL/GenBank/DDBJ whole genome shotgun (WGS) entry which is preliminary data.</text>
</comment>
<reference evidence="3" key="1">
    <citation type="journal article" date="2017" name="Plant J.">
        <title>The pomegranate (Punica granatum L.) genome and the genomics of punicalagin biosynthesis.</title>
        <authorList>
            <person name="Qin G."/>
            <person name="Xu C."/>
            <person name="Ming R."/>
            <person name="Tang H."/>
            <person name="Guyot R."/>
            <person name="Kramer E.M."/>
            <person name="Hu Y."/>
            <person name="Yi X."/>
            <person name="Qi Y."/>
            <person name="Xu X."/>
            <person name="Gao Z."/>
            <person name="Pan H."/>
            <person name="Jian J."/>
            <person name="Tian Y."/>
            <person name="Yue Z."/>
            <person name="Xu Y."/>
        </authorList>
    </citation>
    <scope>NUCLEOTIDE SEQUENCE [LARGE SCALE GENOMIC DNA]</scope>
    <source>
        <strain evidence="3">cv. Dabenzi</strain>
    </source>
</reference>
<feature type="region of interest" description="Disordered" evidence="1">
    <location>
        <begin position="1"/>
        <end position="21"/>
    </location>
</feature>
<organism evidence="2 3">
    <name type="scientific">Punica granatum</name>
    <name type="common">Pomegranate</name>
    <dbReference type="NCBI Taxonomy" id="22663"/>
    <lineage>
        <taxon>Eukaryota</taxon>
        <taxon>Viridiplantae</taxon>
        <taxon>Streptophyta</taxon>
        <taxon>Embryophyta</taxon>
        <taxon>Tracheophyta</taxon>
        <taxon>Spermatophyta</taxon>
        <taxon>Magnoliopsida</taxon>
        <taxon>eudicotyledons</taxon>
        <taxon>Gunneridae</taxon>
        <taxon>Pentapetalae</taxon>
        <taxon>rosids</taxon>
        <taxon>malvids</taxon>
        <taxon>Myrtales</taxon>
        <taxon>Lythraceae</taxon>
        <taxon>Punica</taxon>
    </lineage>
</organism>
<sequence length="87" mass="9292">MPPEGMAESPIAPHGRTGSSLAPKYVAPYILLSFTVFMTCIHDGKVRDLDARDPKGSDVSRETHGHPPGKGAERSLDSSEALELFAS</sequence>
<feature type="compositionally biased region" description="Basic and acidic residues" evidence="1">
    <location>
        <begin position="48"/>
        <end position="77"/>
    </location>
</feature>
<accession>A0A218XE75</accession>
<gene>
    <name evidence="2" type="ORF">CDL15_Pgr008672</name>
</gene>
<dbReference type="EMBL" id="MTKT01001958">
    <property type="protein sequence ID" value="OWM82791.1"/>
    <property type="molecule type" value="Genomic_DNA"/>
</dbReference>
<evidence type="ECO:0000256" key="1">
    <source>
        <dbReference type="SAM" id="MobiDB-lite"/>
    </source>
</evidence>
<evidence type="ECO:0000313" key="2">
    <source>
        <dbReference type="EMBL" id="OWM82791.1"/>
    </source>
</evidence>
<dbReference type="Proteomes" id="UP000197138">
    <property type="component" value="Unassembled WGS sequence"/>
</dbReference>
<dbReference type="AlphaFoldDB" id="A0A218XE75"/>
<evidence type="ECO:0000313" key="3">
    <source>
        <dbReference type="Proteomes" id="UP000197138"/>
    </source>
</evidence>
<proteinExistence type="predicted"/>